<evidence type="ECO:0000256" key="4">
    <source>
        <dbReference type="ARBA" id="ARBA00023136"/>
    </source>
</evidence>
<feature type="transmembrane region" description="Helical" evidence="6">
    <location>
        <begin position="48"/>
        <end position="67"/>
    </location>
</feature>
<protein>
    <recommendedName>
        <fullName evidence="11">RTA1 domain protein</fullName>
    </recommendedName>
</protein>
<proteinExistence type="predicted"/>
<evidence type="ECO:0000313" key="8">
    <source>
        <dbReference type="EMBL" id="CRK48395.1"/>
    </source>
</evidence>
<evidence type="ECO:0000256" key="3">
    <source>
        <dbReference type="ARBA" id="ARBA00022989"/>
    </source>
</evidence>
<keyword evidence="9" id="KW-1185">Reference proteome</keyword>
<feature type="transmembrane region" description="Helical" evidence="6">
    <location>
        <begin position="244"/>
        <end position="262"/>
    </location>
</feature>
<dbReference type="EMBL" id="CVQI01037495">
    <property type="protein sequence ID" value="CRK48395.1"/>
    <property type="molecule type" value="Genomic_DNA"/>
</dbReference>
<dbReference type="PANTHER" id="PTHR31465:SF15">
    <property type="entry name" value="LIPID TRANSPORTER ATNI-RELATED"/>
    <property type="match status" value="1"/>
</dbReference>
<dbReference type="Proteomes" id="UP000044602">
    <property type="component" value="Unassembled WGS sequence"/>
</dbReference>
<dbReference type="GO" id="GO:0016020">
    <property type="term" value="C:membrane"/>
    <property type="evidence" value="ECO:0007669"/>
    <property type="project" value="UniProtKB-SubCell"/>
</dbReference>
<evidence type="ECO:0000256" key="1">
    <source>
        <dbReference type="ARBA" id="ARBA00004141"/>
    </source>
</evidence>
<evidence type="ECO:0000256" key="5">
    <source>
        <dbReference type="SAM" id="MobiDB-lite"/>
    </source>
</evidence>
<reference evidence="9 10" key="1">
    <citation type="submission" date="2015-05" db="EMBL/GenBank/DDBJ databases">
        <authorList>
            <person name="Fogelqvist Johan"/>
        </authorList>
    </citation>
    <scope>NUCLEOTIDE SEQUENCE [LARGE SCALE GENOMIC DNA]</scope>
    <source>
        <strain evidence="7">VL1</strain>
        <strain evidence="8">VL2</strain>
    </source>
</reference>
<evidence type="ECO:0000256" key="6">
    <source>
        <dbReference type="SAM" id="Phobius"/>
    </source>
</evidence>
<dbReference type="EMBL" id="CVQH01004446">
    <property type="protein sequence ID" value="CRK13200.1"/>
    <property type="molecule type" value="Genomic_DNA"/>
</dbReference>
<dbReference type="InterPro" id="IPR007568">
    <property type="entry name" value="RTA1"/>
</dbReference>
<sequence>MSGSATATYMPSATSAAAEPSCTTAVPGKHGKVPYDACNSNSNFEPDFAVNCAFAVLFGLTLGAHLVQAVTWKKRFCWVVTMAAAGMHRVRPQIGRREGPAKADLRHTWPAILPPRALVYVCHPQEILYRTNGLDAGMNAFVYMTVSRLVYYILPDRSIWNLKATQLTKLFVWIDVLCFLVQAGGGSLLSGDDMEMMRIGQYIYAAGCAAQLFFIVIFCALMGRLYVRMREAQRFDLRMTLVKSLLWALLAVLILIIIRIVFRLYEFKPGSDFHSEVLTNEYYALGLDALPMLLGLLLLNAVHPGWVLRGLDSELPRVPRREKKEIKRLKKEAKKAAKLKAKEEKRQKKAMKLSHVKEAQRSSDTFEMNEASERGDAHAV</sequence>
<keyword evidence="3 6" id="KW-1133">Transmembrane helix</keyword>
<feature type="region of interest" description="Disordered" evidence="5">
    <location>
        <begin position="337"/>
        <end position="380"/>
    </location>
</feature>
<evidence type="ECO:0000313" key="9">
    <source>
        <dbReference type="Proteomes" id="UP000044602"/>
    </source>
</evidence>
<keyword evidence="4 6" id="KW-0472">Membrane</keyword>
<accession>A0A0G4NPL0</accession>
<comment type="subcellular location">
    <subcellularLocation>
        <location evidence="1">Membrane</location>
        <topology evidence="1">Multi-pass membrane protein</topology>
    </subcellularLocation>
</comment>
<feature type="transmembrane region" description="Helical" evidence="6">
    <location>
        <begin position="202"/>
        <end position="223"/>
    </location>
</feature>
<evidence type="ECO:0008006" key="11">
    <source>
        <dbReference type="Google" id="ProtNLM"/>
    </source>
</evidence>
<evidence type="ECO:0000313" key="7">
    <source>
        <dbReference type="EMBL" id="CRK13200.1"/>
    </source>
</evidence>
<evidence type="ECO:0000313" key="10">
    <source>
        <dbReference type="Proteomes" id="UP000045706"/>
    </source>
</evidence>
<dbReference type="AlphaFoldDB" id="A0A0G4NPL0"/>
<keyword evidence="2 6" id="KW-0812">Transmembrane</keyword>
<dbReference type="STRING" id="100787.A0A0G4NPL0"/>
<gene>
    <name evidence="7" type="ORF">BN1708_002555</name>
    <name evidence="8" type="ORF">BN1723_007992</name>
</gene>
<feature type="compositionally biased region" description="Basic and acidic residues" evidence="5">
    <location>
        <begin position="371"/>
        <end position="380"/>
    </location>
</feature>
<dbReference type="PANTHER" id="PTHR31465">
    <property type="entry name" value="PROTEIN RTA1-RELATED"/>
    <property type="match status" value="1"/>
</dbReference>
<dbReference type="Pfam" id="PF04479">
    <property type="entry name" value="RTA1"/>
    <property type="match status" value="1"/>
</dbReference>
<name>A0A0G4NPL0_VERLO</name>
<evidence type="ECO:0000256" key="2">
    <source>
        <dbReference type="ARBA" id="ARBA00022692"/>
    </source>
</evidence>
<feature type="transmembrane region" description="Helical" evidence="6">
    <location>
        <begin position="282"/>
        <end position="302"/>
    </location>
</feature>
<feature type="transmembrane region" description="Helical" evidence="6">
    <location>
        <begin position="170"/>
        <end position="190"/>
    </location>
</feature>
<organism evidence="8 10">
    <name type="scientific">Verticillium longisporum</name>
    <name type="common">Verticillium dahliae var. longisporum</name>
    <dbReference type="NCBI Taxonomy" id="100787"/>
    <lineage>
        <taxon>Eukaryota</taxon>
        <taxon>Fungi</taxon>
        <taxon>Dikarya</taxon>
        <taxon>Ascomycota</taxon>
        <taxon>Pezizomycotina</taxon>
        <taxon>Sordariomycetes</taxon>
        <taxon>Hypocreomycetidae</taxon>
        <taxon>Glomerellales</taxon>
        <taxon>Plectosphaerellaceae</taxon>
        <taxon>Verticillium</taxon>
    </lineage>
</organism>
<dbReference type="Proteomes" id="UP000045706">
    <property type="component" value="Unassembled WGS sequence"/>
</dbReference>